<organism evidence="1">
    <name type="scientific">bioreactor metagenome</name>
    <dbReference type="NCBI Taxonomy" id="1076179"/>
    <lineage>
        <taxon>unclassified sequences</taxon>
        <taxon>metagenomes</taxon>
        <taxon>ecological metagenomes</taxon>
    </lineage>
</organism>
<name>A0A645CB01_9ZZZZ</name>
<accession>A0A645CB01</accession>
<dbReference type="AlphaFoldDB" id="A0A645CB01"/>
<sequence length="83" mass="9373">MIYTQNANRAREVTQRLLAQSSGLHVGLAQSIERQLSKEESSFHQGRSKSIERWIALLSDLSRNPLFTGVIVQSMADYQQAKP</sequence>
<dbReference type="EMBL" id="VSSQ01025757">
    <property type="protein sequence ID" value="MPM74111.1"/>
    <property type="molecule type" value="Genomic_DNA"/>
</dbReference>
<comment type="caution">
    <text evidence="1">The sequence shown here is derived from an EMBL/GenBank/DDBJ whole genome shotgun (WGS) entry which is preliminary data.</text>
</comment>
<protein>
    <submittedName>
        <fullName evidence="1">Uncharacterized protein</fullName>
    </submittedName>
</protein>
<reference evidence="1" key="1">
    <citation type="submission" date="2019-08" db="EMBL/GenBank/DDBJ databases">
        <authorList>
            <person name="Kucharzyk K."/>
            <person name="Murdoch R.W."/>
            <person name="Higgins S."/>
            <person name="Loffler F."/>
        </authorList>
    </citation>
    <scope>NUCLEOTIDE SEQUENCE</scope>
</reference>
<gene>
    <name evidence="1" type="ORF">SDC9_121096</name>
</gene>
<evidence type="ECO:0000313" key="1">
    <source>
        <dbReference type="EMBL" id="MPM74111.1"/>
    </source>
</evidence>
<proteinExistence type="predicted"/>